<dbReference type="SUPFAM" id="SSF52499">
    <property type="entry name" value="Isochorismatase-like hydrolases"/>
    <property type="match status" value="1"/>
</dbReference>
<keyword evidence="2" id="KW-0378">Hydrolase</keyword>
<proteinExistence type="inferred from homology"/>
<dbReference type="PANTHER" id="PTHR43540:SF9">
    <property type="entry name" value="FAMILY HYDROLASE, PUTATIVE (AFU_ORTHOLOGUE AFUA_2G08700)-RELATED"/>
    <property type="match status" value="1"/>
</dbReference>
<evidence type="ECO:0000256" key="2">
    <source>
        <dbReference type="ARBA" id="ARBA00022801"/>
    </source>
</evidence>
<evidence type="ECO:0000313" key="4">
    <source>
        <dbReference type="EMBL" id="CZR55495.1"/>
    </source>
</evidence>
<reference evidence="4 5" key="1">
    <citation type="submission" date="2016-03" db="EMBL/GenBank/DDBJ databases">
        <authorList>
            <person name="Ploux O."/>
        </authorList>
    </citation>
    <scope>NUCLEOTIDE SEQUENCE [LARGE SCALE GENOMIC DNA]</scope>
    <source>
        <strain evidence="4 5">UAMH 11012</strain>
    </source>
</reference>
<dbReference type="InterPro" id="IPR050272">
    <property type="entry name" value="Isochorismatase-like_hydrls"/>
</dbReference>
<sequence length="269" mass="29655">MTTDLTFGPEGREWHYTPSSKTYDMSNGSAKKITIPTTEGPTDTSITIDTAKSALVVVDMQNFFLDEKCMKHPNGLKAVEPTIKTIEWCRKVGIRVIWLNWGLTDEDLKTLPAGVRRGFMKDIILNSSTPIKPYTGLGSDLGDGKGPCLMAGSWNADIYPPLEALVKAEDLHCAKNRMSGMWSEDQPLFKTLVEEEIETAMFTGVNTDQCVGGTLVDAYNKGWNCVMIDDCCGTTTAGGKEVFFHNISVSSFPSCFPYQEVLKEGHDTK</sequence>
<dbReference type="InterPro" id="IPR036380">
    <property type="entry name" value="Isochorismatase-like_sf"/>
</dbReference>
<gene>
    <name evidence="4" type="ORF">PAC_05383</name>
</gene>
<protein>
    <recommendedName>
        <fullName evidence="3">Isochorismatase-like domain-containing protein</fullName>
    </recommendedName>
</protein>
<dbReference type="CDD" id="cd00431">
    <property type="entry name" value="cysteine_hydrolases"/>
    <property type="match status" value="1"/>
</dbReference>
<dbReference type="Gene3D" id="3.40.50.850">
    <property type="entry name" value="Isochorismatase-like"/>
    <property type="match status" value="1"/>
</dbReference>
<feature type="domain" description="Isochorismatase-like" evidence="3">
    <location>
        <begin position="53"/>
        <end position="247"/>
    </location>
</feature>
<evidence type="ECO:0000256" key="1">
    <source>
        <dbReference type="ARBA" id="ARBA00006336"/>
    </source>
</evidence>
<dbReference type="GO" id="GO:0016787">
    <property type="term" value="F:hydrolase activity"/>
    <property type="evidence" value="ECO:0007669"/>
    <property type="project" value="UniProtKB-KW"/>
</dbReference>
<dbReference type="STRING" id="576137.A0A1L7WRY2"/>
<dbReference type="Pfam" id="PF00857">
    <property type="entry name" value="Isochorismatase"/>
    <property type="match status" value="1"/>
</dbReference>
<evidence type="ECO:0000313" key="5">
    <source>
        <dbReference type="Proteomes" id="UP000184330"/>
    </source>
</evidence>
<dbReference type="Proteomes" id="UP000184330">
    <property type="component" value="Unassembled WGS sequence"/>
</dbReference>
<comment type="similarity">
    <text evidence="1">Belongs to the isochorismatase family.</text>
</comment>
<dbReference type="OrthoDB" id="167809at2759"/>
<dbReference type="EMBL" id="FJOG01000006">
    <property type="protein sequence ID" value="CZR55495.1"/>
    <property type="molecule type" value="Genomic_DNA"/>
</dbReference>
<dbReference type="InterPro" id="IPR000868">
    <property type="entry name" value="Isochorismatase-like_dom"/>
</dbReference>
<dbReference type="PANTHER" id="PTHR43540">
    <property type="entry name" value="PEROXYUREIDOACRYLATE/UREIDOACRYLATE AMIDOHYDROLASE-RELATED"/>
    <property type="match status" value="1"/>
</dbReference>
<keyword evidence="5" id="KW-1185">Reference proteome</keyword>
<organism evidence="4 5">
    <name type="scientific">Phialocephala subalpina</name>
    <dbReference type="NCBI Taxonomy" id="576137"/>
    <lineage>
        <taxon>Eukaryota</taxon>
        <taxon>Fungi</taxon>
        <taxon>Dikarya</taxon>
        <taxon>Ascomycota</taxon>
        <taxon>Pezizomycotina</taxon>
        <taxon>Leotiomycetes</taxon>
        <taxon>Helotiales</taxon>
        <taxon>Mollisiaceae</taxon>
        <taxon>Phialocephala</taxon>
        <taxon>Phialocephala fortinii species complex</taxon>
    </lineage>
</organism>
<evidence type="ECO:0000259" key="3">
    <source>
        <dbReference type="Pfam" id="PF00857"/>
    </source>
</evidence>
<accession>A0A1L7WRY2</accession>
<name>A0A1L7WRY2_9HELO</name>
<dbReference type="AlphaFoldDB" id="A0A1L7WRY2"/>